<accession>A0A074KS12</accession>
<keyword evidence="3" id="KW-1185">Reference proteome</keyword>
<sequence>MKGRGIIIWLVGIGLLGLMAAYLFAQSNKNKYELEQQAARNVLIIRENLQESLEALKIEIRAFIVYRLILSSNDKNHYYDAAESIKRDKNKFKFTVDYYSKLYNDTTTFSFGNTLALSGIPLKSIFQSVYKNASFDSINTNLWSEWGHDPKLGSLDTAYLSTDISFTHWMQGGLRKSSFFNVIFLANEKGEILHPSVLAGIKIPFAGKSMLDSFSNSDVSQFTMDISAATFKGYLSPIQIGTSILWVGGLKKQEEMNQAAYSVNYNLMVITALILGLLLLSLPLISFFEMGKGDVLSKNRVYLMGVSLLLIFIMSGFALSFVIYYTYPHEIEKTYAEKIRYILQRDFRFIQNNIYTDYFPNVTEGVKSLKVNEVIRADTKASLVDLQISNHELTPEADFSFINISHRRYLSYFYNKNRSDDIRFGPKNEFFIDRNFSEKNSEPEIVMSAAESDSILKAITFQFTDTLLHTKSKRYLLVKDNGEVILSSDKFEFMFTQIRTALPEDKWENLQTLFKTNKYGSNHLWEFPLHLNGKEYTALVTKFGLADTDSPIWFIYLINDNMNHSLTGLMVVESLIWIALYTVLLILISLGKSFLKKNKGYNWENFSYNSFHPKKITIVQLKRGVIALLIFLLVTFAMLYLFEFTHYLKHVFIVCVFIAGFFMIFNHFFLPSRSKSASSIATHPYSLALFCWLVFIGFIPGFIISSSVFNYEMLLWDRIQENHSEVGNIDEQNNFFEIVPTRDIDVYYRGRSHIFSSMSNGFDPLLRELIYPNFLQFQHSFSNNIGFLPSLSSQNGLFFIFIVFLLICIVFFGIFMLIKKLVRNIYWTDFNIRGLNHLGPFIKQKLSSVKDMRIFLCGCDNLKNRDWIYENLEVSLNEIEVVDYTKPINNEALIGLQQNNKKVLLVENIHCIGEIKDFISKFSLYLKSADGIHLIISSGIAWKKLYNNLNSEVDKIQFSEMFSKFYFEFVSITYTLPGVTNDANVYNEKIIEDYFSKHTKINDRANLRLLLQRYGKAYFYNIWSELSIEEKNVCYSFSKEGFLNYRNKEEIIELFQKGIFTKDIFGGQLHLFSKTFRYFIIAISTEEEIKKIENYRKKNANALNIQWALLSFLLVAFGLLSYFDSSFLTELQSVITGVIGLSTLVLGEIRKIWINKSFGN</sequence>
<feature type="transmembrane region" description="Helical" evidence="1">
    <location>
        <begin position="301"/>
        <end position="327"/>
    </location>
</feature>
<feature type="transmembrane region" description="Helical" evidence="1">
    <location>
        <begin position="1105"/>
        <end position="1123"/>
    </location>
</feature>
<dbReference type="OrthoDB" id="1113021at2"/>
<evidence type="ECO:0000256" key="1">
    <source>
        <dbReference type="SAM" id="Phobius"/>
    </source>
</evidence>
<feature type="transmembrane region" description="Helical" evidence="1">
    <location>
        <begin position="566"/>
        <end position="590"/>
    </location>
</feature>
<feature type="transmembrane region" description="Helical" evidence="1">
    <location>
        <begin position="267"/>
        <end position="289"/>
    </location>
</feature>
<dbReference type="AlphaFoldDB" id="A0A074KS12"/>
<feature type="transmembrane region" description="Helical" evidence="1">
    <location>
        <begin position="797"/>
        <end position="818"/>
    </location>
</feature>
<keyword evidence="1" id="KW-0472">Membrane</keyword>
<dbReference type="EMBL" id="JMIH01000024">
    <property type="protein sequence ID" value="KEO72746.1"/>
    <property type="molecule type" value="Genomic_DNA"/>
</dbReference>
<feature type="transmembrane region" description="Helical" evidence="1">
    <location>
        <begin position="1129"/>
        <end position="1147"/>
    </location>
</feature>
<feature type="transmembrane region" description="Helical" evidence="1">
    <location>
        <begin position="624"/>
        <end position="642"/>
    </location>
</feature>
<dbReference type="RefSeq" id="WP_035077531.1">
    <property type="nucleotide sequence ID" value="NZ_JMIH01000024.1"/>
</dbReference>
<protein>
    <submittedName>
        <fullName evidence="2">Uncharacterized protein</fullName>
    </submittedName>
</protein>
<evidence type="ECO:0000313" key="3">
    <source>
        <dbReference type="Proteomes" id="UP000027821"/>
    </source>
</evidence>
<gene>
    <name evidence="2" type="ORF">EL17_18635</name>
</gene>
<dbReference type="STRING" id="1048983.EL17_18635"/>
<reference evidence="2 3" key="1">
    <citation type="submission" date="2014-04" db="EMBL/GenBank/DDBJ databases">
        <title>Characterization and application of a salt tolerant electro-active bacterium.</title>
        <authorList>
            <person name="Yang L."/>
            <person name="Wei S."/>
            <person name="Tay Q.X.M."/>
        </authorList>
    </citation>
    <scope>NUCLEOTIDE SEQUENCE [LARGE SCALE GENOMIC DNA]</scope>
    <source>
        <strain evidence="2 3">LY1</strain>
    </source>
</reference>
<comment type="caution">
    <text evidence="2">The sequence shown here is derived from an EMBL/GenBank/DDBJ whole genome shotgun (WGS) entry which is preliminary data.</text>
</comment>
<feature type="transmembrane region" description="Helical" evidence="1">
    <location>
        <begin position="648"/>
        <end position="669"/>
    </location>
</feature>
<organism evidence="2 3">
    <name type="scientific">Anditalea andensis</name>
    <dbReference type="NCBI Taxonomy" id="1048983"/>
    <lineage>
        <taxon>Bacteria</taxon>
        <taxon>Pseudomonadati</taxon>
        <taxon>Bacteroidota</taxon>
        <taxon>Cytophagia</taxon>
        <taxon>Cytophagales</taxon>
        <taxon>Cytophagaceae</taxon>
        <taxon>Anditalea</taxon>
    </lineage>
</organism>
<name>A0A074KS12_9BACT</name>
<dbReference type="Proteomes" id="UP000027821">
    <property type="component" value="Unassembled WGS sequence"/>
</dbReference>
<feature type="transmembrane region" description="Helical" evidence="1">
    <location>
        <begin position="6"/>
        <end position="25"/>
    </location>
</feature>
<feature type="transmembrane region" description="Helical" evidence="1">
    <location>
        <begin position="689"/>
        <end position="709"/>
    </location>
</feature>
<keyword evidence="1" id="KW-0812">Transmembrane</keyword>
<dbReference type="eggNOG" id="ENOG503344Z">
    <property type="taxonomic scope" value="Bacteria"/>
</dbReference>
<evidence type="ECO:0000313" key="2">
    <source>
        <dbReference type="EMBL" id="KEO72746.1"/>
    </source>
</evidence>
<keyword evidence="1" id="KW-1133">Transmembrane helix</keyword>
<proteinExistence type="predicted"/>